<evidence type="ECO:0000256" key="3">
    <source>
        <dbReference type="SAM" id="Phobius"/>
    </source>
</evidence>
<keyword evidence="5" id="KW-1185">Reference proteome</keyword>
<name>A0A846MS37_9BACT</name>
<dbReference type="EMBL" id="JAASRN010000002">
    <property type="protein sequence ID" value="NIK74404.1"/>
    <property type="molecule type" value="Genomic_DNA"/>
</dbReference>
<proteinExistence type="predicted"/>
<dbReference type="RefSeq" id="WP_166920032.1">
    <property type="nucleotide sequence ID" value="NZ_JAASRN010000002.1"/>
</dbReference>
<feature type="region of interest" description="Disordered" evidence="2">
    <location>
        <begin position="44"/>
        <end position="66"/>
    </location>
</feature>
<gene>
    <name evidence="4" type="ORF">FHS56_001917</name>
</gene>
<organism evidence="4 5">
    <name type="scientific">Thermonema lapsum</name>
    <dbReference type="NCBI Taxonomy" id="28195"/>
    <lineage>
        <taxon>Bacteria</taxon>
        <taxon>Pseudomonadati</taxon>
        <taxon>Bacteroidota</taxon>
        <taxon>Cytophagia</taxon>
        <taxon>Cytophagales</taxon>
        <taxon>Thermonemataceae</taxon>
        <taxon>Thermonema</taxon>
    </lineage>
</organism>
<dbReference type="Proteomes" id="UP000537126">
    <property type="component" value="Unassembled WGS sequence"/>
</dbReference>
<feature type="transmembrane region" description="Helical" evidence="3">
    <location>
        <begin position="6"/>
        <end position="39"/>
    </location>
</feature>
<accession>A0A846MS37</accession>
<feature type="coiled-coil region" evidence="1">
    <location>
        <begin position="70"/>
        <end position="135"/>
    </location>
</feature>
<evidence type="ECO:0000313" key="5">
    <source>
        <dbReference type="Proteomes" id="UP000537126"/>
    </source>
</evidence>
<keyword evidence="3" id="KW-0472">Membrane</keyword>
<protein>
    <submittedName>
        <fullName evidence="4">Vancomycin resistance protein YoaR</fullName>
    </submittedName>
</protein>
<keyword evidence="1" id="KW-0175">Coiled coil</keyword>
<evidence type="ECO:0000313" key="4">
    <source>
        <dbReference type="EMBL" id="NIK74404.1"/>
    </source>
</evidence>
<keyword evidence="3" id="KW-0812">Transmembrane</keyword>
<evidence type="ECO:0000256" key="1">
    <source>
        <dbReference type="SAM" id="Coils"/>
    </source>
</evidence>
<dbReference type="AlphaFoldDB" id="A0A846MS37"/>
<sequence>MRLFRFLFFATLLTYFIYKIFGELSSTYLIWVVIVSFFLSLSKKKNPKAPSKGKPQKKKILDNKEVDDAEEEAKALYEFLKKDIKSLKEIPEFKKALELPKDNKELDSKKRRAQAKEALKKEQEAQIKLQNHNEDHLPGYQHPKVQENAYAHKFRDKQRLKEAFIASEIFKQKFF</sequence>
<keyword evidence="3" id="KW-1133">Transmembrane helix</keyword>
<comment type="caution">
    <text evidence="4">The sequence shown here is derived from an EMBL/GenBank/DDBJ whole genome shotgun (WGS) entry which is preliminary data.</text>
</comment>
<reference evidence="4 5" key="1">
    <citation type="submission" date="2020-03" db="EMBL/GenBank/DDBJ databases">
        <title>Genomic Encyclopedia of Type Strains, Phase IV (KMG-IV): sequencing the most valuable type-strain genomes for metagenomic binning, comparative biology and taxonomic classification.</title>
        <authorList>
            <person name="Goeker M."/>
        </authorList>
    </citation>
    <scope>NUCLEOTIDE SEQUENCE [LARGE SCALE GENOMIC DNA]</scope>
    <source>
        <strain evidence="4 5">DSM 5718</strain>
    </source>
</reference>
<evidence type="ECO:0000256" key="2">
    <source>
        <dbReference type="SAM" id="MobiDB-lite"/>
    </source>
</evidence>